<dbReference type="Pfam" id="PF07729">
    <property type="entry name" value="FCD"/>
    <property type="match status" value="1"/>
</dbReference>
<dbReference type="InterPro" id="IPR008920">
    <property type="entry name" value="TF_FadR/GntR_C"/>
</dbReference>
<evidence type="ECO:0000256" key="1">
    <source>
        <dbReference type="ARBA" id="ARBA00023015"/>
    </source>
</evidence>
<accession>W6R463</accession>
<name>W6R463_9HYPH</name>
<dbReference type="SUPFAM" id="SSF48008">
    <property type="entry name" value="GntR ligand-binding domain-like"/>
    <property type="match status" value="1"/>
</dbReference>
<dbReference type="HOGENOM" id="CLU_017584_13_1_5"/>
<dbReference type="InterPro" id="IPR011711">
    <property type="entry name" value="GntR_C"/>
</dbReference>
<proteinExistence type="predicted"/>
<evidence type="ECO:0000313" key="5">
    <source>
        <dbReference type="EMBL" id="CDM56097.1"/>
    </source>
</evidence>
<dbReference type="PATRIC" id="fig|348824.6.peg.439"/>
<keyword evidence="3" id="KW-0804">Transcription</keyword>
<dbReference type="SMART" id="SM00345">
    <property type="entry name" value="HTH_GNTR"/>
    <property type="match status" value="1"/>
</dbReference>
<gene>
    <name evidence="5" type="ORF">LPU83_0414</name>
</gene>
<dbReference type="Pfam" id="PF00392">
    <property type="entry name" value="GntR"/>
    <property type="match status" value="1"/>
</dbReference>
<dbReference type="InterPro" id="IPR036390">
    <property type="entry name" value="WH_DNA-bd_sf"/>
</dbReference>
<dbReference type="EMBL" id="HG916852">
    <property type="protein sequence ID" value="CDM56097.1"/>
    <property type="molecule type" value="Genomic_DNA"/>
</dbReference>
<keyword evidence="6" id="KW-1185">Reference proteome</keyword>
<evidence type="ECO:0000313" key="6">
    <source>
        <dbReference type="Proteomes" id="UP000019443"/>
    </source>
</evidence>
<evidence type="ECO:0000256" key="2">
    <source>
        <dbReference type="ARBA" id="ARBA00023125"/>
    </source>
</evidence>
<dbReference type="SUPFAM" id="SSF46785">
    <property type="entry name" value="Winged helix' DNA-binding domain"/>
    <property type="match status" value="1"/>
</dbReference>
<keyword evidence="2" id="KW-0238">DNA-binding</keyword>
<evidence type="ECO:0000256" key="3">
    <source>
        <dbReference type="ARBA" id="ARBA00023163"/>
    </source>
</evidence>
<dbReference type="PANTHER" id="PTHR43537">
    <property type="entry name" value="TRANSCRIPTIONAL REGULATOR, GNTR FAMILY"/>
    <property type="match status" value="1"/>
</dbReference>
<dbReference type="eggNOG" id="COG2186">
    <property type="taxonomic scope" value="Bacteria"/>
</dbReference>
<protein>
    <submittedName>
        <fullName evidence="5">GntR family transcriptional regulator</fullName>
    </submittedName>
</protein>
<dbReference type="Gene3D" id="1.10.10.10">
    <property type="entry name" value="Winged helix-like DNA-binding domain superfamily/Winged helix DNA-binding domain"/>
    <property type="match status" value="1"/>
</dbReference>
<dbReference type="InterPro" id="IPR036388">
    <property type="entry name" value="WH-like_DNA-bd_sf"/>
</dbReference>
<evidence type="ECO:0000259" key="4">
    <source>
        <dbReference type="PROSITE" id="PS50949"/>
    </source>
</evidence>
<dbReference type="InterPro" id="IPR000524">
    <property type="entry name" value="Tscrpt_reg_HTH_GntR"/>
</dbReference>
<reference evidence="5" key="1">
    <citation type="submission" date="2013-11" db="EMBL/GenBank/DDBJ databases">
        <title>Draft genome sequence of the broad-host-range Rhizobium sp. LPU83 strain, a member of the low-genetic diversity Oregon-like Rhizobium sp. group.</title>
        <authorList>
            <person name="Wibberg D."/>
            <person name="Puehler A."/>
            <person name="Schlueter A."/>
        </authorList>
    </citation>
    <scope>NUCLEOTIDE SEQUENCE [LARGE SCALE GENOMIC DNA]</scope>
    <source>
        <strain evidence="5">LPU83</strain>
    </source>
</reference>
<dbReference type="GO" id="GO:0003677">
    <property type="term" value="F:DNA binding"/>
    <property type="evidence" value="ECO:0007669"/>
    <property type="project" value="UniProtKB-KW"/>
</dbReference>
<dbReference type="PANTHER" id="PTHR43537:SF5">
    <property type="entry name" value="UXU OPERON TRANSCRIPTIONAL REGULATOR"/>
    <property type="match status" value="1"/>
</dbReference>
<dbReference type="GO" id="GO:0003700">
    <property type="term" value="F:DNA-binding transcription factor activity"/>
    <property type="evidence" value="ECO:0007669"/>
    <property type="project" value="InterPro"/>
</dbReference>
<dbReference type="PROSITE" id="PS50949">
    <property type="entry name" value="HTH_GNTR"/>
    <property type="match status" value="1"/>
</dbReference>
<organism evidence="5 6">
    <name type="scientific">Rhizobium favelukesii</name>
    <dbReference type="NCBI Taxonomy" id="348824"/>
    <lineage>
        <taxon>Bacteria</taxon>
        <taxon>Pseudomonadati</taxon>
        <taxon>Pseudomonadota</taxon>
        <taxon>Alphaproteobacteria</taxon>
        <taxon>Hyphomicrobiales</taxon>
        <taxon>Rhizobiaceae</taxon>
        <taxon>Rhizobium/Agrobacterium group</taxon>
        <taxon>Rhizobium</taxon>
    </lineage>
</organism>
<dbReference type="CDD" id="cd07377">
    <property type="entry name" value="WHTH_GntR"/>
    <property type="match status" value="1"/>
</dbReference>
<dbReference type="Gene3D" id="1.20.120.530">
    <property type="entry name" value="GntR ligand-binding domain-like"/>
    <property type="match status" value="1"/>
</dbReference>
<keyword evidence="1" id="KW-0805">Transcription regulation</keyword>
<dbReference type="KEGG" id="rhl:LPU83_0414"/>
<dbReference type="PRINTS" id="PR00035">
    <property type="entry name" value="HTHGNTR"/>
</dbReference>
<dbReference type="Proteomes" id="UP000019443">
    <property type="component" value="Chromosome"/>
</dbReference>
<dbReference type="AlphaFoldDB" id="W6R463"/>
<sequence length="130" mass="14294">MQPLAKTKLADTAIEAIRTEILGKRWAVGEKLPNETTLSSMLCVSRGTIREAVRVLVSQGLLETRQGSGTYVLSTTDTRLPLTMARRAGLRDLFEARCALDVEAARLASLRQTPEIIAELRALLAKRGQF</sequence>
<feature type="domain" description="HTH gntR-type" evidence="4">
    <location>
        <begin position="7"/>
        <end position="75"/>
    </location>
</feature>